<dbReference type="PANTHER" id="PTHR11808">
    <property type="entry name" value="TRANS-SULFURATION ENZYME FAMILY MEMBER"/>
    <property type="match status" value="1"/>
</dbReference>
<keyword evidence="5" id="KW-0028">Amino-acid biosynthesis</keyword>
<evidence type="ECO:0000256" key="4">
    <source>
        <dbReference type="ARBA" id="ARBA00022898"/>
    </source>
</evidence>
<dbReference type="GO" id="GO:0019346">
    <property type="term" value="P:transsulfuration"/>
    <property type="evidence" value="ECO:0007669"/>
    <property type="project" value="InterPro"/>
</dbReference>
<evidence type="ECO:0000256" key="5">
    <source>
        <dbReference type="ARBA" id="ARBA00023192"/>
    </source>
</evidence>
<comment type="cofactor">
    <cofactor evidence="1 7">
        <name>pyridoxal 5'-phosphate</name>
        <dbReference type="ChEBI" id="CHEBI:597326"/>
    </cofactor>
</comment>
<evidence type="ECO:0000256" key="7">
    <source>
        <dbReference type="RuleBase" id="RU362118"/>
    </source>
</evidence>
<dbReference type="Pfam" id="PF01053">
    <property type="entry name" value="Cys_Met_Meta_PP"/>
    <property type="match status" value="1"/>
</dbReference>
<evidence type="ECO:0000313" key="9">
    <source>
        <dbReference type="Proteomes" id="UP000789390"/>
    </source>
</evidence>
<dbReference type="GO" id="GO:0004123">
    <property type="term" value="F:cystathionine gamma-lyase activity"/>
    <property type="evidence" value="ECO:0007669"/>
    <property type="project" value="TreeGrafter"/>
</dbReference>
<proteinExistence type="inferred from homology"/>
<dbReference type="Gene3D" id="3.90.1150.10">
    <property type="entry name" value="Aspartate Aminotransferase, domain 1"/>
    <property type="match status" value="1"/>
</dbReference>
<dbReference type="GO" id="GO:0030170">
    <property type="term" value="F:pyridoxal phosphate binding"/>
    <property type="evidence" value="ECO:0007669"/>
    <property type="project" value="InterPro"/>
</dbReference>
<keyword evidence="5" id="KW-0198">Cysteine biosynthesis</keyword>
<evidence type="ECO:0000256" key="2">
    <source>
        <dbReference type="ARBA" id="ARBA00005038"/>
    </source>
</evidence>
<gene>
    <name evidence="8" type="ORF">DGAL_LOCUS4694</name>
</gene>
<dbReference type="SUPFAM" id="SSF53383">
    <property type="entry name" value="PLP-dependent transferases"/>
    <property type="match status" value="1"/>
</dbReference>
<evidence type="ECO:0000256" key="1">
    <source>
        <dbReference type="ARBA" id="ARBA00001933"/>
    </source>
</evidence>
<dbReference type="InterPro" id="IPR000277">
    <property type="entry name" value="Cys/Met-Metab_PyrdxlP-dep_enz"/>
</dbReference>
<comment type="similarity">
    <text evidence="7">Belongs to the trans-sulfuration enzymes family.</text>
</comment>
<dbReference type="InterPro" id="IPR015424">
    <property type="entry name" value="PyrdxlP-dep_Trfase"/>
</dbReference>
<dbReference type="EC" id="4.4.1.1" evidence="3"/>
<protein>
    <recommendedName>
        <fullName evidence="3">cystathionine gamma-lyase</fullName>
        <ecNumber evidence="3">4.4.1.1</ecNumber>
    </recommendedName>
    <alternativeName>
        <fullName evidence="6">Gamma-cystathionase</fullName>
    </alternativeName>
</protein>
<dbReference type="OrthoDB" id="6364905at2759"/>
<reference evidence="8" key="1">
    <citation type="submission" date="2021-11" db="EMBL/GenBank/DDBJ databases">
        <authorList>
            <person name="Schell T."/>
        </authorList>
    </citation>
    <scope>NUCLEOTIDE SEQUENCE</scope>
    <source>
        <strain evidence="8">M5</strain>
    </source>
</reference>
<sequence length="139" mass="15412">MKTLPVRMRQHMENGLAVARFLENHPSVERVLHPGLPSHPQHELAQRQCYGHSGMVTFFLNGAGKNECRAFVKGLKVVILGESLGGYESLVKIPALMPESYQLNVPVNLIRLAVGLEYVGDLIEDLDQALIRSTAVQKI</sequence>
<evidence type="ECO:0000256" key="3">
    <source>
        <dbReference type="ARBA" id="ARBA00012085"/>
    </source>
</evidence>
<dbReference type="PANTHER" id="PTHR11808:SF15">
    <property type="entry name" value="CYSTATHIONINE GAMMA-LYASE"/>
    <property type="match status" value="1"/>
</dbReference>
<dbReference type="GO" id="GO:0005737">
    <property type="term" value="C:cytoplasm"/>
    <property type="evidence" value="ECO:0007669"/>
    <property type="project" value="TreeGrafter"/>
</dbReference>
<comment type="caution">
    <text evidence="8">The sequence shown here is derived from an EMBL/GenBank/DDBJ whole genome shotgun (WGS) entry which is preliminary data.</text>
</comment>
<keyword evidence="4 7" id="KW-0663">Pyridoxal phosphate</keyword>
<dbReference type="InterPro" id="IPR015422">
    <property type="entry name" value="PyrdxlP-dep_Trfase_small"/>
</dbReference>
<accession>A0A8J2RLR1</accession>
<evidence type="ECO:0000256" key="6">
    <source>
        <dbReference type="ARBA" id="ARBA00029853"/>
    </source>
</evidence>
<dbReference type="AlphaFoldDB" id="A0A8J2RLR1"/>
<evidence type="ECO:0000313" key="8">
    <source>
        <dbReference type="EMBL" id="CAH0102301.1"/>
    </source>
</evidence>
<comment type="pathway">
    <text evidence="2">Amino-acid biosynthesis; L-cysteine biosynthesis; L-cysteine from L-homocysteine and L-serine: step 2/2.</text>
</comment>
<dbReference type="EMBL" id="CAKKLH010000079">
    <property type="protein sequence ID" value="CAH0102301.1"/>
    <property type="molecule type" value="Genomic_DNA"/>
</dbReference>
<name>A0A8J2RLR1_9CRUS</name>
<dbReference type="Proteomes" id="UP000789390">
    <property type="component" value="Unassembled WGS sequence"/>
</dbReference>
<dbReference type="GO" id="GO:0019343">
    <property type="term" value="P:cysteine biosynthetic process via cystathionine"/>
    <property type="evidence" value="ECO:0007669"/>
    <property type="project" value="TreeGrafter"/>
</dbReference>
<keyword evidence="9" id="KW-1185">Reference proteome</keyword>
<organism evidence="8 9">
    <name type="scientific">Daphnia galeata</name>
    <dbReference type="NCBI Taxonomy" id="27404"/>
    <lineage>
        <taxon>Eukaryota</taxon>
        <taxon>Metazoa</taxon>
        <taxon>Ecdysozoa</taxon>
        <taxon>Arthropoda</taxon>
        <taxon>Crustacea</taxon>
        <taxon>Branchiopoda</taxon>
        <taxon>Diplostraca</taxon>
        <taxon>Cladocera</taxon>
        <taxon>Anomopoda</taxon>
        <taxon>Daphniidae</taxon>
        <taxon>Daphnia</taxon>
    </lineage>
</organism>